<dbReference type="AlphaFoldDB" id="A0A7S2WKN4"/>
<dbReference type="GO" id="GO:0005694">
    <property type="term" value="C:chromosome"/>
    <property type="evidence" value="ECO:0007669"/>
    <property type="project" value="TreeGrafter"/>
</dbReference>
<dbReference type="PROSITE" id="PS50006">
    <property type="entry name" value="FHA_DOMAIN"/>
    <property type="match status" value="1"/>
</dbReference>
<dbReference type="Gene3D" id="1.10.720.30">
    <property type="entry name" value="SAP domain"/>
    <property type="match status" value="1"/>
</dbReference>
<feature type="compositionally biased region" description="Basic and acidic residues" evidence="1">
    <location>
        <begin position="253"/>
        <end position="304"/>
    </location>
</feature>
<name>A0A7S2WKN4_9STRA</name>
<evidence type="ECO:0000259" key="3">
    <source>
        <dbReference type="PROSITE" id="PS50800"/>
    </source>
</evidence>
<feature type="domain" description="SAP" evidence="3">
    <location>
        <begin position="924"/>
        <end position="958"/>
    </location>
</feature>
<dbReference type="SUPFAM" id="SSF49879">
    <property type="entry name" value="SMAD/FHA domain"/>
    <property type="match status" value="1"/>
</dbReference>
<feature type="region of interest" description="Disordered" evidence="1">
    <location>
        <begin position="96"/>
        <end position="405"/>
    </location>
</feature>
<feature type="compositionally biased region" description="Basic and acidic residues" evidence="1">
    <location>
        <begin position="312"/>
        <end position="325"/>
    </location>
</feature>
<dbReference type="Pfam" id="PF02037">
    <property type="entry name" value="SAP"/>
    <property type="match status" value="1"/>
</dbReference>
<evidence type="ECO:0000313" key="4">
    <source>
        <dbReference type="EMBL" id="CAD9692154.1"/>
    </source>
</evidence>
<feature type="compositionally biased region" description="Basic and acidic residues" evidence="1">
    <location>
        <begin position="194"/>
        <end position="203"/>
    </location>
</feature>
<feature type="region of interest" description="Disordered" evidence="1">
    <location>
        <begin position="448"/>
        <end position="485"/>
    </location>
</feature>
<feature type="compositionally biased region" description="Polar residues" evidence="1">
    <location>
        <begin position="633"/>
        <end position="648"/>
    </location>
</feature>
<dbReference type="SUPFAM" id="SSF68906">
    <property type="entry name" value="SAP domain"/>
    <property type="match status" value="1"/>
</dbReference>
<reference evidence="4" key="1">
    <citation type="submission" date="2021-01" db="EMBL/GenBank/DDBJ databases">
        <authorList>
            <person name="Corre E."/>
            <person name="Pelletier E."/>
            <person name="Niang G."/>
            <person name="Scheremetjew M."/>
            <person name="Finn R."/>
            <person name="Kale V."/>
            <person name="Holt S."/>
            <person name="Cochrane G."/>
            <person name="Meng A."/>
            <person name="Brown T."/>
            <person name="Cohen L."/>
        </authorList>
    </citation>
    <scope>NUCLEOTIDE SEQUENCE</scope>
    <source>
        <strain evidence="4">NY070348D</strain>
    </source>
</reference>
<dbReference type="CDD" id="cd12935">
    <property type="entry name" value="LEM_like"/>
    <property type="match status" value="1"/>
</dbReference>
<feature type="compositionally biased region" description="Basic and acidic residues" evidence="1">
    <location>
        <begin position="394"/>
        <end position="405"/>
    </location>
</feature>
<feature type="compositionally biased region" description="Acidic residues" evidence="1">
    <location>
        <begin position="377"/>
        <end position="389"/>
    </location>
</feature>
<gene>
    <name evidence="4" type="ORF">QSP1433_LOCUS11241</name>
</gene>
<dbReference type="InterPro" id="IPR000253">
    <property type="entry name" value="FHA_dom"/>
</dbReference>
<feature type="compositionally biased region" description="Basic and acidic residues" evidence="1">
    <location>
        <begin position="216"/>
        <end position="239"/>
    </location>
</feature>
<dbReference type="InterPro" id="IPR036361">
    <property type="entry name" value="SAP_dom_sf"/>
</dbReference>
<dbReference type="PANTHER" id="PTHR21603:SF18">
    <property type="entry name" value="ANTIGEN KI-67-LIKE PROTEIN"/>
    <property type="match status" value="1"/>
</dbReference>
<sequence length="1106" mass="123504">MIGRGDDCDICIKLPYVSRRHVFVSVDENGQVVMENLCKKKDMTLLNGGPISERAVLKNKDIITVCDRRFQWICSEFILCPDDECILPAADPKSKVFKKSGKENNTNSANRARVQSAKKKVTPAKKQSALKSKKDNSNLLKANDEMEDIFSSVTKKKGASSSRKSLAANGNSKGPVLDTKIPLPTPGRKQSSSKKKESDERPSRLATPLRTMINSRRQESAEKVNRIDTPMRKEIEAKALNKGVKPAAKKSHRIDTPMRKEIEAKASKKSDQGESKAMNRIDTPMRKEIEAKALKKSDQDEAKATSRIGTPMRKEIEARASKMTEEDFQSPQKESGKKISQSRRKSFNALPKSAQKFFEQHDGKAATTPEPRKMQDDESESESESESEASETYPSKEVEDPERVVIEKELEAHGLCPSAYKDWSVEALSQRLDSLCVGDNLQDCDKEFYPGAYRDDEEQAYEDDEYEGAEDYEGEQEYEGAEGDYEGEEMLSDAYTTPRKTPIKFLGRKTEFKTPANESEREYEHYGVHWSYSDYEEEHVPDTPTTTHHKPKLADGSHDEIEALSEKLCSATLEDAANVAPQPARRKSMRIAKKTAEKVKQPASSKKSAEEDILFNTTEPEIVLEAASKEPVVNTNDSAMEVESSSKTPARRKSLRIVQKAGGEESNDVSPDDQAIIQEDDDRCQATLQAEEAAEVASEEEEEETVIQAISEEKEDIVDQVASEEEEETVIQATPEEKEDVVDQIPLEEEEEELVDQGASEDEEEQADVTSEEEESEPTLVPEEEKTKVVVEGVDIILSNTKDTDCSETPSSPALNVSEVVEAGSVEDNMDVSSEADNNEEKLTANSIEVATEEPSQENTEVEVNVTKEDAFESDNAEVASPCPPVSNRRKSLRHVKAVADVPDVVSEASEPTNHDEAPIRQQFTEMKVNDLRQILKSVSESGSGRKADLVERLTRIYFSSSPAEQTKLLNPDSECEDEMRCIVIPSLLKVPELKQFLHEHNVEVKGTMRKADLVALANDVVKEEEKSIIETSDEGEQFLKDSHDMLWKPVARNLNDEIYNGMVVGYLPATKDDPYELFRVRLVGGGVEDLEVDELQEAIDLFESS</sequence>
<dbReference type="Pfam" id="PF12949">
    <property type="entry name" value="HeH"/>
    <property type="match status" value="1"/>
</dbReference>
<feature type="compositionally biased region" description="Acidic residues" evidence="1">
    <location>
        <begin position="713"/>
        <end position="729"/>
    </location>
</feature>
<dbReference type="Gene3D" id="2.60.200.20">
    <property type="match status" value="1"/>
</dbReference>
<feature type="domain" description="FHA" evidence="2">
    <location>
        <begin position="1"/>
        <end position="51"/>
    </location>
</feature>
<dbReference type="Pfam" id="PF00498">
    <property type="entry name" value="FHA"/>
    <property type="match status" value="1"/>
</dbReference>
<dbReference type="InterPro" id="IPR008984">
    <property type="entry name" value="SMAD_FHA_dom_sf"/>
</dbReference>
<feature type="compositionally biased region" description="Basic and acidic residues" evidence="1">
    <location>
        <begin position="358"/>
        <end position="376"/>
    </location>
</feature>
<dbReference type="EMBL" id="HBHK01017717">
    <property type="protein sequence ID" value="CAD9692154.1"/>
    <property type="molecule type" value="Transcribed_RNA"/>
</dbReference>
<dbReference type="InterPro" id="IPR025856">
    <property type="entry name" value="HeH/LEM_domain"/>
</dbReference>
<evidence type="ECO:0000259" key="2">
    <source>
        <dbReference type="PROSITE" id="PS50006"/>
    </source>
</evidence>
<dbReference type="GO" id="GO:0005634">
    <property type="term" value="C:nucleus"/>
    <property type="evidence" value="ECO:0007669"/>
    <property type="project" value="TreeGrafter"/>
</dbReference>
<dbReference type="CDD" id="cd22673">
    <property type="entry name" value="FHA_Ki67"/>
    <property type="match status" value="1"/>
</dbReference>
<accession>A0A7S2WKN4</accession>
<dbReference type="PANTHER" id="PTHR21603">
    <property type="entry name" value="ANTIGEN KI-67-LIKE PROTEIN"/>
    <property type="match status" value="1"/>
</dbReference>
<feature type="region of interest" description="Disordered" evidence="1">
    <location>
        <begin position="577"/>
        <end position="679"/>
    </location>
</feature>
<dbReference type="InterPro" id="IPR003034">
    <property type="entry name" value="SAP_dom"/>
</dbReference>
<feature type="compositionally biased region" description="Polar residues" evidence="1">
    <location>
        <begin position="159"/>
        <end position="172"/>
    </location>
</feature>
<feature type="region of interest" description="Disordered" evidence="1">
    <location>
        <begin position="711"/>
        <end position="842"/>
    </location>
</feature>
<evidence type="ECO:0008006" key="5">
    <source>
        <dbReference type="Google" id="ProtNLM"/>
    </source>
</evidence>
<dbReference type="SMART" id="SM00513">
    <property type="entry name" value="SAP"/>
    <property type="match status" value="2"/>
</dbReference>
<feature type="compositionally biased region" description="Acidic residues" evidence="1">
    <location>
        <begin position="455"/>
        <end position="485"/>
    </location>
</feature>
<dbReference type="GO" id="GO:0007088">
    <property type="term" value="P:regulation of mitotic nuclear division"/>
    <property type="evidence" value="ECO:0007669"/>
    <property type="project" value="TreeGrafter"/>
</dbReference>
<proteinExistence type="predicted"/>
<dbReference type="PROSITE" id="PS50800">
    <property type="entry name" value="SAP"/>
    <property type="match status" value="1"/>
</dbReference>
<dbReference type="GO" id="GO:0051983">
    <property type="term" value="P:regulation of chromosome segregation"/>
    <property type="evidence" value="ECO:0007669"/>
    <property type="project" value="TreeGrafter"/>
</dbReference>
<feature type="compositionally biased region" description="Basic residues" evidence="1">
    <location>
        <begin position="584"/>
        <end position="593"/>
    </location>
</feature>
<evidence type="ECO:0000256" key="1">
    <source>
        <dbReference type="SAM" id="MobiDB-lite"/>
    </source>
</evidence>
<protein>
    <recommendedName>
        <fullName evidence="5">FHA domain-containing protein</fullName>
    </recommendedName>
</protein>
<organism evidence="4">
    <name type="scientific">Mucochytrium quahogii</name>
    <dbReference type="NCBI Taxonomy" id="96639"/>
    <lineage>
        <taxon>Eukaryota</taxon>
        <taxon>Sar</taxon>
        <taxon>Stramenopiles</taxon>
        <taxon>Bigyra</taxon>
        <taxon>Labyrinthulomycetes</taxon>
        <taxon>Thraustochytrida</taxon>
        <taxon>Thraustochytriidae</taxon>
        <taxon>Mucochytrium</taxon>
    </lineage>
</organism>
<feature type="compositionally biased region" description="Acidic residues" evidence="1">
    <location>
        <begin position="737"/>
        <end position="777"/>
    </location>
</feature>